<comment type="caution">
    <text evidence="2">The sequence shown here is derived from an EMBL/GenBank/DDBJ whole genome shotgun (WGS) entry which is preliminary data.</text>
</comment>
<protein>
    <recommendedName>
        <fullName evidence="1">Reverse transcriptase zinc-binding domain-containing protein</fullName>
    </recommendedName>
</protein>
<dbReference type="EMBL" id="JANJYJ010000002">
    <property type="protein sequence ID" value="KAK3226046.1"/>
    <property type="molecule type" value="Genomic_DNA"/>
</dbReference>
<feature type="domain" description="Reverse transcriptase zinc-binding" evidence="1">
    <location>
        <begin position="231"/>
        <end position="297"/>
    </location>
</feature>
<name>A0AAE0AXD8_9ROSI</name>
<gene>
    <name evidence="2" type="ORF">Dsin_005908</name>
</gene>
<reference evidence="2" key="1">
    <citation type="journal article" date="2023" name="Plant J.">
        <title>Genome sequences and population genomics provide insights into the demographic history, inbreeding, and mutation load of two 'living fossil' tree species of Dipteronia.</title>
        <authorList>
            <person name="Feng Y."/>
            <person name="Comes H.P."/>
            <person name="Chen J."/>
            <person name="Zhu S."/>
            <person name="Lu R."/>
            <person name="Zhang X."/>
            <person name="Li P."/>
            <person name="Qiu J."/>
            <person name="Olsen K.M."/>
            <person name="Qiu Y."/>
        </authorList>
    </citation>
    <scope>NUCLEOTIDE SEQUENCE</scope>
    <source>
        <strain evidence="2">NBL</strain>
    </source>
</reference>
<dbReference type="AlphaFoldDB" id="A0AAE0AXD8"/>
<dbReference type="PANTHER" id="PTHR33116">
    <property type="entry name" value="REVERSE TRANSCRIPTASE ZINC-BINDING DOMAIN-CONTAINING PROTEIN-RELATED-RELATED"/>
    <property type="match status" value="1"/>
</dbReference>
<dbReference type="InterPro" id="IPR026960">
    <property type="entry name" value="RVT-Znf"/>
</dbReference>
<keyword evidence="3" id="KW-1185">Reference proteome</keyword>
<dbReference type="PANTHER" id="PTHR33116:SF86">
    <property type="entry name" value="REVERSE TRANSCRIPTASE DOMAIN-CONTAINING PROTEIN"/>
    <property type="match status" value="1"/>
</dbReference>
<dbReference type="Proteomes" id="UP001281410">
    <property type="component" value="Unassembled WGS sequence"/>
</dbReference>
<proteinExistence type="predicted"/>
<sequence>MVNYSKYAMCFSASISARDGDRLASIVEVSRVDCHEKYLGLPCFSGRNKRKIFADIVERVWGRIKGWGEKLLSVGDSLATRTLKGCYFPNGNFLEATKKHSGSYLWNSLMWGKGILEKGIRWRVGNGSSIRVYKVNWVSRPYTFKILSTPALNVDTTVNNLLTSRGWNLQLLKQNFLDCDVEAVLKIPIGSSSRDDAVIWHFEGNGVYSVKSGYWLGCNSDLNPSYSCYPNSKNWWNVMWKLDLPLKLKIFIWKACNDWIPTLANLERRGLKVNKVCPLCRRAEESTLHALWDCHKMRYARMDWLPKKVVPQSRYANFLEFITDIATRIDNEALRTLCVICWRNWFLRNASIHRDNKPNYSDVVWWSRNFAAKIHASSHVKDKGLPKMNKSYPRWTAPTKGLYMINCCAISDIGTTGWVLEW</sequence>
<evidence type="ECO:0000259" key="1">
    <source>
        <dbReference type="Pfam" id="PF13966"/>
    </source>
</evidence>
<evidence type="ECO:0000313" key="3">
    <source>
        <dbReference type="Proteomes" id="UP001281410"/>
    </source>
</evidence>
<accession>A0AAE0AXD8</accession>
<dbReference type="Pfam" id="PF13966">
    <property type="entry name" value="zf-RVT"/>
    <property type="match status" value="1"/>
</dbReference>
<evidence type="ECO:0000313" key="2">
    <source>
        <dbReference type="EMBL" id="KAK3226046.1"/>
    </source>
</evidence>
<organism evidence="2 3">
    <name type="scientific">Dipteronia sinensis</name>
    <dbReference type="NCBI Taxonomy" id="43782"/>
    <lineage>
        <taxon>Eukaryota</taxon>
        <taxon>Viridiplantae</taxon>
        <taxon>Streptophyta</taxon>
        <taxon>Embryophyta</taxon>
        <taxon>Tracheophyta</taxon>
        <taxon>Spermatophyta</taxon>
        <taxon>Magnoliopsida</taxon>
        <taxon>eudicotyledons</taxon>
        <taxon>Gunneridae</taxon>
        <taxon>Pentapetalae</taxon>
        <taxon>rosids</taxon>
        <taxon>malvids</taxon>
        <taxon>Sapindales</taxon>
        <taxon>Sapindaceae</taxon>
        <taxon>Hippocastanoideae</taxon>
        <taxon>Acereae</taxon>
        <taxon>Dipteronia</taxon>
    </lineage>
</organism>